<evidence type="ECO:0000256" key="13">
    <source>
        <dbReference type="PROSITE-ProRule" id="PRU00302"/>
    </source>
</evidence>
<feature type="disulfide bond" evidence="12">
    <location>
        <begin position="193"/>
        <end position="211"/>
    </location>
</feature>
<evidence type="ECO:0000256" key="2">
    <source>
        <dbReference type="ARBA" id="ARBA00004162"/>
    </source>
</evidence>
<gene>
    <name evidence="19" type="primary">MFRP</name>
    <name evidence="19" type="ORF">BLAG_LOCUS3040</name>
</gene>
<reference evidence="19" key="1">
    <citation type="submission" date="2022-01" db="EMBL/GenBank/DDBJ databases">
        <authorList>
            <person name="Braso-Vives M."/>
        </authorList>
    </citation>
    <scope>NUCLEOTIDE SEQUENCE</scope>
</reference>
<dbReference type="GO" id="GO:0005524">
    <property type="term" value="F:ATP binding"/>
    <property type="evidence" value="ECO:0007669"/>
    <property type="project" value="UniProtKB-KW"/>
</dbReference>
<dbReference type="InterPro" id="IPR038050">
    <property type="entry name" value="Neuro_actylchol_rec"/>
</dbReference>
<dbReference type="InterPro" id="IPR000436">
    <property type="entry name" value="Sushi_SCR_CCP_dom"/>
</dbReference>
<feature type="disulfide bond" evidence="10">
    <location>
        <begin position="294"/>
        <end position="335"/>
    </location>
</feature>
<dbReference type="Pfam" id="PF00051">
    <property type="entry name" value="Kringle"/>
    <property type="match status" value="1"/>
</dbReference>
<keyword evidence="13" id="KW-0768">Sushi</keyword>
<dbReference type="EMBL" id="OV696695">
    <property type="protein sequence ID" value="CAH1238423.1"/>
    <property type="molecule type" value="Genomic_DNA"/>
</dbReference>
<dbReference type="InterPro" id="IPR035914">
    <property type="entry name" value="Sperma_CUB_dom_sf"/>
</dbReference>
<dbReference type="Pfam" id="PF01392">
    <property type="entry name" value="Fz"/>
    <property type="match status" value="1"/>
</dbReference>
<dbReference type="Gene3D" id="2.10.70.10">
    <property type="entry name" value="Complement Module, domain 1"/>
    <property type="match status" value="1"/>
</dbReference>
<dbReference type="PANTHER" id="PTHR46335:SF1">
    <property type="entry name" value="CUBILIN"/>
    <property type="match status" value="1"/>
</dbReference>
<protein>
    <submittedName>
        <fullName evidence="19">MFRP protein</fullName>
    </submittedName>
</protein>
<keyword evidence="4" id="KW-0597">Phosphoprotein</keyword>
<dbReference type="Gene3D" id="2.40.20.10">
    <property type="entry name" value="Plasminogen Kringle 4"/>
    <property type="match status" value="1"/>
</dbReference>
<evidence type="ECO:0000259" key="18">
    <source>
        <dbReference type="PROSITE" id="PS50923"/>
    </source>
</evidence>
<dbReference type="Pfam" id="PF00084">
    <property type="entry name" value="Sushi"/>
    <property type="match status" value="1"/>
</dbReference>
<dbReference type="InterPro" id="IPR013806">
    <property type="entry name" value="Kringle-like"/>
</dbReference>
<dbReference type="SMART" id="SM00063">
    <property type="entry name" value="FRI"/>
    <property type="match status" value="1"/>
</dbReference>
<evidence type="ECO:0000256" key="5">
    <source>
        <dbReference type="ARBA" id="ARBA00022572"/>
    </source>
</evidence>
<evidence type="ECO:0000256" key="9">
    <source>
        <dbReference type="ARBA" id="ARBA00023180"/>
    </source>
</evidence>
<evidence type="ECO:0000256" key="14">
    <source>
        <dbReference type="SAM" id="Phobius"/>
    </source>
</evidence>
<evidence type="ECO:0000256" key="10">
    <source>
        <dbReference type="PROSITE-ProRule" id="PRU00090"/>
    </source>
</evidence>
<dbReference type="PANTHER" id="PTHR46335">
    <property type="entry name" value="CUBILIN"/>
    <property type="match status" value="1"/>
</dbReference>
<dbReference type="CDD" id="cd00033">
    <property type="entry name" value="CCP"/>
    <property type="match status" value="1"/>
</dbReference>
<feature type="domain" description="FZ" evidence="16">
    <location>
        <begin position="217"/>
        <end position="338"/>
    </location>
</feature>
<feature type="disulfide bond" evidence="13">
    <location>
        <begin position="416"/>
        <end position="459"/>
    </location>
</feature>
<dbReference type="CDD" id="cd00112">
    <property type="entry name" value="LDLa"/>
    <property type="match status" value="1"/>
</dbReference>
<keyword evidence="14" id="KW-1133">Transmembrane helix</keyword>
<keyword evidence="9" id="KW-0325">Glycoprotein</keyword>
<dbReference type="CDD" id="cd00108">
    <property type="entry name" value="KR"/>
    <property type="match status" value="1"/>
</dbReference>
<feature type="domain" description="Kringle" evidence="17">
    <location>
        <begin position="334"/>
        <end position="409"/>
    </location>
</feature>
<dbReference type="FunFam" id="4.10.400.10:FF:000065">
    <property type="entry name" value="Transmembrane protease serine 7"/>
    <property type="match status" value="1"/>
</dbReference>
<dbReference type="CDD" id="cd19051">
    <property type="entry name" value="LGIC_TM_cation"/>
    <property type="match status" value="1"/>
</dbReference>
<evidence type="ECO:0000313" key="20">
    <source>
        <dbReference type="Proteomes" id="UP000838412"/>
    </source>
</evidence>
<keyword evidence="8 11" id="KW-1015">Disulfide bond</keyword>
<dbReference type="Proteomes" id="UP000838412">
    <property type="component" value="Chromosome 10"/>
</dbReference>
<evidence type="ECO:0000256" key="4">
    <source>
        <dbReference type="ARBA" id="ARBA00022553"/>
    </source>
</evidence>
<keyword evidence="20" id="KW-1185">Reference proteome</keyword>
<dbReference type="PROSITE" id="PS50038">
    <property type="entry name" value="FZ"/>
    <property type="match status" value="1"/>
</dbReference>
<evidence type="ECO:0000256" key="12">
    <source>
        <dbReference type="PROSITE-ProRule" id="PRU00124"/>
    </source>
</evidence>
<dbReference type="SMART" id="SM00192">
    <property type="entry name" value="LDLa"/>
    <property type="match status" value="1"/>
</dbReference>
<dbReference type="AlphaFoldDB" id="A0A8J9YQH7"/>
<feature type="transmembrane region" description="Helical" evidence="14">
    <location>
        <begin position="748"/>
        <end position="773"/>
    </location>
</feature>
<feature type="disulfide bond" evidence="12">
    <location>
        <begin position="186"/>
        <end position="198"/>
    </location>
</feature>
<evidence type="ECO:0000256" key="6">
    <source>
        <dbReference type="ARBA" id="ARBA00022741"/>
    </source>
</evidence>
<evidence type="ECO:0000256" key="8">
    <source>
        <dbReference type="ARBA" id="ARBA00023157"/>
    </source>
</evidence>
<dbReference type="InterPro" id="IPR036790">
    <property type="entry name" value="Frizzled_dom_sf"/>
</dbReference>
<feature type="transmembrane region" description="Helical" evidence="14">
    <location>
        <begin position="906"/>
        <end position="927"/>
    </location>
</feature>
<dbReference type="Pfam" id="PF02931">
    <property type="entry name" value="Neur_chan_LBD"/>
    <property type="match status" value="1"/>
</dbReference>
<evidence type="ECO:0000256" key="3">
    <source>
        <dbReference type="ARBA" id="ARBA00004479"/>
    </source>
</evidence>
<dbReference type="PROSITE" id="PS50070">
    <property type="entry name" value="KRINGLE_2"/>
    <property type="match status" value="1"/>
</dbReference>
<dbReference type="OrthoDB" id="5975154at2759"/>
<dbReference type="SUPFAM" id="SSF57424">
    <property type="entry name" value="LDL receptor-like module"/>
    <property type="match status" value="1"/>
</dbReference>
<evidence type="ECO:0000259" key="16">
    <source>
        <dbReference type="PROSITE" id="PS50038"/>
    </source>
</evidence>
<feature type="disulfide bond" evidence="12">
    <location>
        <begin position="205"/>
        <end position="220"/>
    </location>
</feature>
<dbReference type="GO" id="GO:0005886">
    <property type="term" value="C:plasma membrane"/>
    <property type="evidence" value="ECO:0007669"/>
    <property type="project" value="UniProtKB-SubCell"/>
</dbReference>
<name>A0A8J9YQH7_BRALA</name>
<dbReference type="PROSITE" id="PS50068">
    <property type="entry name" value="LDLRA_2"/>
    <property type="match status" value="1"/>
</dbReference>
<keyword evidence="14" id="KW-0472">Membrane</keyword>
<dbReference type="Pfam" id="PF00057">
    <property type="entry name" value="Ldl_recept_a"/>
    <property type="match status" value="1"/>
</dbReference>
<dbReference type="InterPro" id="IPR020067">
    <property type="entry name" value="Frizzled_dom"/>
</dbReference>
<comment type="subcellular location">
    <subcellularLocation>
        <location evidence="2">Cell membrane</location>
        <topology evidence="2">Single-pass membrane protein</topology>
    </subcellularLocation>
    <subcellularLocation>
        <location evidence="1">Membrane</location>
        <topology evidence="1">Multi-pass membrane protein</topology>
    </subcellularLocation>
    <subcellularLocation>
        <location evidence="3">Membrane</location>
        <topology evidence="3">Single-pass type I membrane protein</topology>
    </subcellularLocation>
</comment>
<dbReference type="GO" id="GO:0005230">
    <property type="term" value="F:extracellular ligand-gated monoatomic ion channel activity"/>
    <property type="evidence" value="ECO:0007669"/>
    <property type="project" value="InterPro"/>
</dbReference>
<dbReference type="SUPFAM" id="SSF63712">
    <property type="entry name" value="Nicotinic receptor ligand binding domain-like"/>
    <property type="match status" value="1"/>
</dbReference>
<organism evidence="19 20">
    <name type="scientific">Branchiostoma lanceolatum</name>
    <name type="common">Common lancelet</name>
    <name type="synonym">Amphioxus lanceolatum</name>
    <dbReference type="NCBI Taxonomy" id="7740"/>
    <lineage>
        <taxon>Eukaryota</taxon>
        <taxon>Metazoa</taxon>
        <taxon>Chordata</taxon>
        <taxon>Cephalochordata</taxon>
        <taxon>Leptocardii</taxon>
        <taxon>Amphioxiformes</taxon>
        <taxon>Branchiostomatidae</taxon>
        <taxon>Branchiostoma</taxon>
    </lineage>
</organism>
<dbReference type="SUPFAM" id="SSF57440">
    <property type="entry name" value="Kringle-like"/>
    <property type="match status" value="1"/>
</dbReference>
<dbReference type="Pfam" id="PF00431">
    <property type="entry name" value="CUB"/>
    <property type="match status" value="1"/>
</dbReference>
<dbReference type="Gene3D" id="4.10.400.10">
    <property type="entry name" value="Low-density Lipoprotein Receptor"/>
    <property type="match status" value="1"/>
</dbReference>
<keyword evidence="5 11" id="KW-0420">Kringle</keyword>
<dbReference type="SMART" id="SM00130">
    <property type="entry name" value="KR"/>
    <property type="match status" value="1"/>
</dbReference>
<dbReference type="Pfam" id="PF02932">
    <property type="entry name" value="Neur_chan_memb"/>
    <property type="match status" value="1"/>
</dbReference>
<dbReference type="InterPro" id="IPR036055">
    <property type="entry name" value="LDL_receptor-like_sf"/>
</dbReference>
<dbReference type="InterPro" id="IPR036719">
    <property type="entry name" value="Neuro-gated_channel_TM_sf"/>
</dbReference>
<dbReference type="PRINTS" id="PR00018">
    <property type="entry name" value="KRINGLE"/>
</dbReference>
<evidence type="ECO:0000259" key="15">
    <source>
        <dbReference type="PROSITE" id="PS01180"/>
    </source>
</evidence>
<dbReference type="InterPro" id="IPR002172">
    <property type="entry name" value="LDrepeatLR_classA_rpt"/>
</dbReference>
<dbReference type="InterPro" id="IPR036734">
    <property type="entry name" value="Neur_chan_lig-bd_sf"/>
</dbReference>
<dbReference type="SUPFAM" id="SSF57535">
    <property type="entry name" value="Complement control module/SCR domain"/>
    <property type="match status" value="1"/>
</dbReference>
<feature type="domain" description="CUB" evidence="15">
    <location>
        <begin position="65"/>
        <end position="179"/>
    </location>
</feature>
<dbReference type="Gene3D" id="1.10.2000.10">
    <property type="entry name" value="Frizzled cysteine-rich domain"/>
    <property type="match status" value="1"/>
</dbReference>
<dbReference type="Gene3D" id="2.70.170.10">
    <property type="entry name" value="Neurotransmitter-gated ion-channel ligand-binding domain"/>
    <property type="match status" value="1"/>
</dbReference>
<comment type="caution">
    <text evidence="11">Lacks conserved residue(s) required for the propagation of feature annotation.</text>
</comment>
<dbReference type="SUPFAM" id="SSF49854">
    <property type="entry name" value="Spermadhesin, CUB domain"/>
    <property type="match status" value="1"/>
</dbReference>
<dbReference type="InterPro" id="IPR035976">
    <property type="entry name" value="Sushi/SCR/CCP_sf"/>
</dbReference>
<dbReference type="Gene3D" id="2.60.120.290">
    <property type="entry name" value="Spermadhesin, CUB domain"/>
    <property type="match status" value="1"/>
</dbReference>
<keyword evidence="14" id="KW-0812">Transmembrane</keyword>
<dbReference type="InterPro" id="IPR006202">
    <property type="entry name" value="Neur_chan_lig-bd"/>
</dbReference>
<dbReference type="CDD" id="cd07066">
    <property type="entry name" value="CRD_FZ"/>
    <property type="match status" value="1"/>
</dbReference>
<dbReference type="PROSITE" id="PS50923">
    <property type="entry name" value="SUSHI"/>
    <property type="match status" value="1"/>
</dbReference>
<keyword evidence="7" id="KW-0067">ATP-binding</keyword>
<dbReference type="FunFam" id="2.40.20.10:FF:000037">
    <property type="entry name" value="Uncharacterized protein"/>
    <property type="match status" value="1"/>
</dbReference>
<dbReference type="SMART" id="SM00032">
    <property type="entry name" value="CCP"/>
    <property type="match status" value="1"/>
</dbReference>
<dbReference type="FunFam" id="2.60.120.290:FF:000013">
    <property type="entry name" value="Membrane frizzled-related protein"/>
    <property type="match status" value="1"/>
</dbReference>
<dbReference type="PROSITE" id="PS01180">
    <property type="entry name" value="CUB"/>
    <property type="match status" value="1"/>
</dbReference>
<evidence type="ECO:0000256" key="1">
    <source>
        <dbReference type="ARBA" id="ARBA00004141"/>
    </source>
</evidence>
<dbReference type="SMART" id="SM00042">
    <property type="entry name" value="CUB"/>
    <property type="match status" value="1"/>
</dbReference>
<proteinExistence type="predicted"/>
<feature type="disulfide bond" evidence="11">
    <location>
        <begin position="356"/>
        <end position="395"/>
    </location>
</feature>
<dbReference type="InterPro" id="IPR006029">
    <property type="entry name" value="Neurotrans-gated_channel_TM"/>
</dbReference>
<accession>A0A8J9YQH7</accession>
<evidence type="ECO:0000313" key="19">
    <source>
        <dbReference type="EMBL" id="CAH1238423.1"/>
    </source>
</evidence>
<feature type="transmembrane region" description="Helical" evidence="14">
    <location>
        <begin position="718"/>
        <end position="736"/>
    </location>
</feature>
<dbReference type="InterPro" id="IPR000859">
    <property type="entry name" value="CUB_dom"/>
</dbReference>
<dbReference type="InterPro" id="IPR038178">
    <property type="entry name" value="Kringle_sf"/>
</dbReference>
<dbReference type="SUPFAM" id="SSF63501">
    <property type="entry name" value="Frizzled cysteine-rich domain"/>
    <property type="match status" value="1"/>
</dbReference>
<sequence length="930" mass="105329">MGHLSYVRRGPFLTRKVSCGTATMKARNTCRSFWYAVVYCYLLLRSASAQLQPGFADPTESVLYCPSPVHLDNDRGTFSTPLYPQKYPSDEHCVWEISVDSSRVVQLKFHTFDLESDDLCGFDRVTVYEGTGALHHKIGTFCGSDVPPLLNSSGNSMTVSFRSDSIGRYGGFSAEYTAVERETANCSEGHYQCSGGACIRFHQRCDGSVDCPDESDERDCGCRPMKRSSACADILGYQQISLPNMFSHHQLSDIDVMLKSVVLGSRNCSHPQLRVFVCAMAAPRCHMSRQQLPCRSFCEEVYDQCKDGWRLPTCEELPDRDCWNVKPTTRHGEDCYHGRGINYRGESNTTVSGARCKRWSEQRSIRPWDYTWANLEENYCRNPAVDLGEFTEPFCVTQNGLEECDIFPCARHDQGCEDPGEPAFGTRKPAKRFYKLGERITFVCHRGYRPVSEHTSAICERTGNNGTRWSKEKPKCEVDSRQKLIDDILSDNMLGHGDKFHPPGEVDIQFRANVQKIVDMDEKKEQIVTSAVVQFSWNDRKVMWNPRSYRPEITELYVDSHEVWTPILTLSGDAHEDSRYQMPRSAVRISSDGRVTWEVNMLVRSSCTLDPFYFPKDTMECDMCWKPSEKEEHIVCSAAGSTDNDTAFLDCNGSSLTETGEWEVDISLQVQDKKGGCLLFHLKRGHVYHFAVVVIPCVVLAMLMIITFMIPIDKGDRISFGVTIILSMVVYLVLITDHLPVKGTLPSLAQWIILSMTMMGFFLMVTAVIMNIHGTDGDLPPRVRTFFLVFLARMLLMGNLFKGLERYRIESRKGSMYKKHGGGRHSYPFTRTEEHKRKIQRAEKNVQPDPAASKTGDAISASLELQKSINDLSFNIEMLRSGIAMIKATDQGPEEDITQHTMLARVLDRMCIVLYVIILAGSVPFILHHR</sequence>
<dbReference type="SUPFAM" id="SSF90112">
    <property type="entry name" value="Neurotransmitter-gated ion-channel transmembrane pore"/>
    <property type="match status" value="1"/>
</dbReference>
<dbReference type="InterPro" id="IPR000001">
    <property type="entry name" value="Kringle"/>
</dbReference>
<feature type="transmembrane region" description="Helical" evidence="14">
    <location>
        <begin position="687"/>
        <end position="712"/>
    </location>
</feature>
<keyword evidence="6" id="KW-0547">Nucleotide-binding</keyword>
<dbReference type="CDD" id="cd18989">
    <property type="entry name" value="LGIC_ECD_cation"/>
    <property type="match status" value="1"/>
</dbReference>
<dbReference type="CDD" id="cd00041">
    <property type="entry name" value="CUB"/>
    <property type="match status" value="1"/>
</dbReference>
<evidence type="ECO:0000259" key="17">
    <source>
        <dbReference type="PROSITE" id="PS50070"/>
    </source>
</evidence>
<evidence type="ECO:0000256" key="7">
    <source>
        <dbReference type="ARBA" id="ARBA00022840"/>
    </source>
</evidence>
<evidence type="ECO:0000256" key="11">
    <source>
        <dbReference type="PROSITE-ProRule" id="PRU00121"/>
    </source>
</evidence>
<feature type="domain" description="Sushi" evidence="18">
    <location>
        <begin position="414"/>
        <end position="478"/>
    </location>
</feature>
<dbReference type="Gene3D" id="1.20.58.390">
    <property type="entry name" value="Neurotransmitter-gated ion-channel transmembrane domain"/>
    <property type="match status" value="1"/>
</dbReference>